<sequence>MSDWNPKAYLAYAEPRLRPAQDLLVRIPLNHPGKIVDLGCGPGTVTRLLAARWPDAEILGVDSAPEMLARAREENTLRREEIFRKITFTQGDIADWAPDGAPDLIFSNAALHWLDDHPLLFPRLFAMLAPGGVLAVQMPRNFSAPSHMEMTAAARGGPWAQTLEPLLRPVPVAPPEVYWDILSAVCARLDIWETTYLQVLDGDDAVFKWISSTALAPLRNALPEPWRAEFLDAVRTRLARAYPRRADGKTLFPFTRQFIIAHNAA</sequence>
<evidence type="ECO:0000313" key="7">
    <source>
        <dbReference type="EMBL" id="TCS65001.1"/>
    </source>
</evidence>
<comment type="caution">
    <text evidence="7">The sequence shown here is derived from an EMBL/GenBank/DDBJ whole genome shotgun (WGS) entry which is preliminary data.</text>
</comment>
<protein>
    <recommendedName>
        <fullName evidence="5">Trans-aconitate 2-methyltransferase</fullName>
        <ecNumber evidence="5">2.1.1.144</ecNumber>
    </recommendedName>
</protein>
<comment type="similarity">
    <text evidence="5">Belongs to the methyltransferase superfamily. Tam family.</text>
</comment>
<dbReference type="OrthoDB" id="9795085at2"/>
<dbReference type="InterPro" id="IPR023506">
    <property type="entry name" value="Trans-aconitate_MeTrfase"/>
</dbReference>
<dbReference type="PANTHER" id="PTHR43861:SF1">
    <property type="entry name" value="TRANS-ACONITATE 2-METHYLTRANSFERASE"/>
    <property type="match status" value="1"/>
</dbReference>
<reference evidence="7 8" key="1">
    <citation type="submission" date="2019-03" db="EMBL/GenBank/DDBJ databases">
        <title>Genomic Encyclopedia of Type Strains, Phase IV (KMG-IV): sequencing the most valuable type-strain genomes for metagenomic binning, comparative biology and taxonomic classification.</title>
        <authorList>
            <person name="Goeker M."/>
        </authorList>
    </citation>
    <scope>NUCLEOTIDE SEQUENCE [LARGE SCALE GENOMIC DNA]</scope>
    <source>
        <strain evidence="7 8">DSM 101688</strain>
    </source>
</reference>
<keyword evidence="8" id="KW-1185">Reference proteome</keyword>
<name>A0A4V2UP91_9PROT</name>
<feature type="domain" description="Methyltransferase" evidence="6">
    <location>
        <begin position="35"/>
        <end position="132"/>
    </location>
</feature>
<dbReference type="Gene3D" id="1.10.150.290">
    <property type="entry name" value="S-adenosyl-L-methionine-dependent methyltransferases"/>
    <property type="match status" value="1"/>
</dbReference>
<accession>A0A4V2UP91</accession>
<evidence type="ECO:0000256" key="4">
    <source>
        <dbReference type="ARBA" id="ARBA00022691"/>
    </source>
</evidence>
<keyword evidence="3 5" id="KW-0808">Transferase</keyword>
<dbReference type="CDD" id="cd02440">
    <property type="entry name" value="AdoMet_MTases"/>
    <property type="match status" value="1"/>
</dbReference>
<comment type="subcellular location">
    <subcellularLocation>
        <location evidence="5">Cytoplasm</location>
    </subcellularLocation>
</comment>
<evidence type="ECO:0000313" key="8">
    <source>
        <dbReference type="Proteomes" id="UP000295304"/>
    </source>
</evidence>
<dbReference type="GO" id="GO:0005737">
    <property type="term" value="C:cytoplasm"/>
    <property type="evidence" value="ECO:0007669"/>
    <property type="project" value="UniProtKB-SubCell"/>
</dbReference>
<dbReference type="HAMAP" id="MF_00560">
    <property type="entry name" value="Tran_acon_Me_trans"/>
    <property type="match status" value="1"/>
</dbReference>
<dbReference type="AlphaFoldDB" id="A0A4V2UP91"/>
<comment type="catalytic activity">
    <reaction evidence="5">
        <text>trans-aconitate + S-adenosyl-L-methionine = (E)-3-(methoxycarbonyl)pent-2-enedioate + S-adenosyl-L-homocysteine</text>
        <dbReference type="Rhea" id="RHEA:14969"/>
        <dbReference type="ChEBI" id="CHEBI:15708"/>
        <dbReference type="ChEBI" id="CHEBI:57470"/>
        <dbReference type="ChEBI" id="CHEBI:57856"/>
        <dbReference type="ChEBI" id="CHEBI:59789"/>
        <dbReference type="EC" id="2.1.1.144"/>
    </reaction>
</comment>
<keyword evidence="1 5" id="KW-0963">Cytoplasm</keyword>
<dbReference type="GO" id="GO:0032259">
    <property type="term" value="P:methylation"/>
    <property type="evidence" value="ECO:0007669"/>
    <property type="project" value="UniProtKB-KW"/>
</dbReference>
<evidence type="ECO:0000256" key="3">
    <source>
        <dbReference type="ARBA" id="ARBA00022679"/>
    </source>
</evidence>
<proteinExistence type="inferred from homology"/>
<dbReference type="InterPro" id="IPR023149">
    <property type="entry name" value="Trans_acon_MeTrfase_C"/>
</dbReference>
<dbReference type="EC" id="2.1.1.144" evidence="5"/>
<dbReference type="SUPFAM" id="SSF53335">
    <property type="entry name" value="S-adenosyl-L-methionine-dependent methyltransferases"/>
    <property type="match status" value="1"/>
</dbReference>
<keyword evidence="4 5" id="KW-0949">S-adenosyl-L-methionine</keyword>
<dbReference type="RefSeq" id="WP_132937724.1">
    <property type="nucleotide sequence ID" value="NZ_SLZW01000001.1"/>
</dbReference>
<evidence type="ECO:0000259" key="6">
    <source>
        <dbReference type="Pfam" id="PF13649"/>
    </source>
</evidence>
<dbReference type="Gene3D" id="3.40.50.150">
    <property type="entry name" value="Vaccinia Virus protein VP39"/>
    <property type="match status" value="1"/>
</dbReference>
<dbReference type="PANTHER" id="PTHR43861">
    <property type="entry name" value="TRANS-ACONITATE 2-METHYLTRANSFERASE-RELATED"/>
    <property type="match status" value="1"/>
</dbReference>
<dbReference type="EMBL" id="SLZW01000001">
    <property type="protein sequence ID" value="TCS65001.1"/>
    <property type="molecule type" value="Genomic_DNA"/>
</dbReference>
<dbReference type="Proteomes" id="UP000295304">
    <property type="component" value="Unassembled WGS sequence"/>
</dbReference>
<organism evidence="7 8">
    <name type="scientific">Varunaivibrio sulfuroxidans</name>
    <dbReference type="NCBI Taxonomy" id="1773489"/>
    <lineage>
        <taxon>Bacteria</taxon>
        <taxon>Pseudomonadati</taxon>
        <taxon>Pseudomonadota</taxon>
        <taxon>Alphaproteobacteria</taxon>
        <taxon>Rhodospirillales</taxon>
        <taxon>Magnetovibrionaceae</taxon>
        <taxon>Varunaivibrio</taxon>
    </lineage>
</organism>
<dbReference type="GO" id="GO:0030798">
    <property type="term" value="F:trans-aconitate 2-methyltransferase activity"/>
    <property type="evidence" value="ECO:0007669"/>
    <property type="project" value="UniProtKB-UniRule"/>
</dbReference>
<evidence type="ECO:0000256" key="1">
    <source>
        <dbReference type="ARBA" id="ARBA00022490"/>
    </source>
</evidence>
<comment type="function">
    <text evidence="5">Catalyzes the S-adenosylmethionine monomethyl esterification of trans-aconitate.</text>
</comment>
<gene>
    <name evidence="5" type="primary">tam</name>
    <name evidence="7" type="ORF">EDD55_101334</name>
</gene>
<dbReference type="InterPro" id="IPR041698">
    <property type="entry name" value="Methyltransf_25"/>
</dbReference>
<evidence type="ECO:0000256" key="2">
    <source>
        <dbReference type="ARBA" id="ARBA00022603"/>
    </source>
</evidence>
<dbReference type="InterPro" id="IPR029063">
    <property type="entry name" value="SAM-dependent_MTases_sf"/>
</dbReference>
<dbReference type="Pfam" id="PF13649">
    <property type="entry name" value="Methyltransf_25"/>
    <property type="match status" value="1"/>
</dbReference>
<keyword evidence="2 5" id="KW-0489">Methyltransferase</keyword>
<evidence type="ECO:0000256" key="5">
    <source>
        <dbReference type="HAMAP-Rule" id="MF_00560"/>
    </source>
</evidence>